<sequence length="180" mass="18963">MFVYNPLAPGITVNGSSIATSVMFTLPTSQGSLELVSASPNKPPIIQSNYFSTAVDRAVLVHGTRRLLQALTSTQAGKDVVESEMGPGPGQASLTLKSSGKDIEDRIRAIGRPHYHMAGACALGTVLDTELRVKGVQGLRIADASIFPALLRGHPQTSPYANADLGAEMISMAKESKDTN</sequence>
<reference evidence="3 4" key="1">
    <citation type="submission" date="2017-12" db="EMBL/GenBank/DDBJ databases">
        <title>Comparative genomics of Botrytis spp.</title>
        <authorList>
            <person name="Valero-Jimenez C.A."/>
            <person name="Tapia P."/>
            <person name="Veloso J."/>
            <person name="Silva-Moreno E."/>
            <person name="Staats M."/>
            <person name="Valdes J.H."/>
            <person name="Van Kan J.A.L."/>
        </authorList>
    </citation>
    <scope>NUCLEOTIDE SEQUENCE [LARGE SCALE GENOMIC DNA]</scope>
    <source>
        <strain evidence="3 4">Bt9001</strain>
    </source>
</reference>
<protein>
    <recommendedName>
        <fullName evidence="2">Glucose-methanol-choline oxidoreductase C-terminal domain-containing protein</fullName>
    </recommendedName>
</protein>
<dbReference type="GO" id="GO:0016614">
    <property type="term" value="F:oxidoreductase activity, acting on CH-OH group of donors"/>
    <property type="evidence" value="ECO:0007669"/>
    <property type="project" value="InterPro"/>
</dbReference>
<keyword evidence="4" id="KW-1185">Reference proteome</keyword>
<dbReference type="AlphaFoldDB" id="A0A4Z1F089"/>
<dbReference type="Gene3D" id="3.50.50.60">
    <property type="entry name" value="FAD/NAD(P)-binding domain"/>
    <property type="match status" value="1"/>
</dbReference>
<dbReference type="InterPro" id="IPR007867">
    <property type="entry name" value="GMC_OxRtase_C"/>
</dbReference>
<name>A0A4Z1F089_9HELO</name>
<dbReference type="SUPFAM" id="SSF51905">
    <property type="entry name" value="FAD/NAD(P)-binding domain"/>
    <property type="match status" value="1"/>
</dbReference>
<dbReference type="Gene3D" id="3.30.560.10">
    <property type="entry name" value="Glucose Oxidase, domain 3"/>
    <property type="match status" value="1"/>
</dbReference>
<dbReference type="InterPro" id="IPR012132">
    <property type="entry name" value="GMC_OxRdtase"/>
</dbReference>
<evidence type="ECO:0000313" key="3">
    <source>
        <dbReference type="EMBL" id="TGO17746.1"/>
    </source>
</evidence>
<gene>
    <name evidence="3" type="ORF">BTUL_0015g00820</name>
</gene>
<dbReference type="Proteomes" id="UP000297777">
    <property type="component" value="Unassembled WGS sequence"/>
</dbReference>
<comment type="similarity">
    <text evidence="1">Belongs to the GMC oxidoreductase family.</text>
</comment>
<evidence type="ECO:0000259" key="2">
    <source>
        <dbReference type="Pfam" id="PF05199"/>
    </source>
</evidence>
<feature type="domain" description="Glucose-methanol-choline oxidoreductase C-terminal" evidence="2">
    <location>
        <begin position="27"/>
        <end position="163"/>
    </location>
</feature>
<evidence type="ECO:0000313" key="4">
    <source>
        <dbReference type="Proteomes" id="UP000297777"/>
    </source>
</evidence>
<evidence type="ECO:0000256" key="1">
    <source>
        <dbReference type="ARBA" id="ARBA00010790"/>
    </source>
</evidence>
<dbReference type="SUPFAM" id="SSF54373">
    <property type="entry name" value="FAD-linked reductases, C-terminal domain"/>
    <property type="match status" value="1"/>
</dbReference>
<organism evidence="3 4">
    <name type="scientific">Botrytis tulipae</name>
    <dbReference type="NCBI Taxonomy" id="87230"/>
    <lineage>
        <taxon>Eukaryota</taxon>
        <taxon>Fungi</taxon>
        <taxon>Dikarya</taxon>
        <taxon>Ascomycota</taxon>
        <taxon>Pezizomycotina</taxon>
        <taxon>Leotiomycetes</taxon>
        <taxon>Helotiales</taxon>
        <taxon>Sclerotiniaceae</taxon>
        <taxon>Botrytis</taxon>
    </lineage>
</organism>
<comment type="caution">
    <text evidence="3">The sequence shown here is derived from an EMBL/GenBank/DDBJ whole genome shotgun (WGS) entry which is preliminary data.</text>
</comment>
<dbReference type="OrthoDB" id="269227at2759"/>
<dbReference type="PANTHER" id="PTHR11552">
    <property type="entry name" value="GLUCOSE-METHANOL-CHOLINE GMC OXIDOREDUCTASE"/>
    <property type="match status" value="1"/>
</dbReference>
<accession>A0A4Z1F089</accession>
<dbReference type="Pfam" id="PF05199">
    <property type="entry name" value="GMC_oxred_C"/>
    <property type="match status" value="1"/>
</dbReference>
<proteinExistence type="inferred from homology"/>
<dbReference type="GO" id="GO:0050660">
    <property type="term" value="F:flavin adenine dinucleotide binding"/>
    <property type="evidence" value="ECO:0007669"/>
    <property type="project" value="InterPro"/>
</dbReference>
<dbReference type="EMBL" id="PQXH01000015">
    <property type="protein sequence ID" value="TGO17746.1"/>
    <property type="molecule type" value="Genomic_DNA"/>
</dbReference>
<dbReference type="PANTHER" id="PTHR11552:SF123">
    <property type="entry name" value="GMC OXIDOREDUCTASE (AFU_ORTHOLOGUE AFUA_2G01770)-RELATED"/>
    <property type="match status" value="1"/>
</dbReference>
<dbReference type="InterPro" id="IPR036188">
    <property type="entry name" value="FAD/NAD-bd_sf"/>
</dbReference>